<gene>
    <name evidence="2" type="ORF">JX265_010592</name>
</gene>
<proteinExistence type="predicted"/>
<keyword evidence="3" id="KW-1185">Reference proteome</keyword>
<evidence type="ECO:0000313" key="2">
    <source>
        <dbReference type="EMBL" id="KAI1859115.1"/>
    </source>
</evidence>
<evidence type="ECO:0000256" key="1">
    <source>
        <dbReference type="SAM" id="MobiDB-lite"/>
    </source>
</evidence>
<sequence length="88" mass="9450">MADQESCTKPPTHDLVNDDILLLCRIEGVNSPTDSDFAAITPEDEPLTADDKTRIWSIIAQQEASLEKPKIANKSPVATGNSADLSAN</sequence>
<reference evidence="2" key="1">
    <citation type="submission" date="2021-03" db="EMBL/GenBank/DDBJ databases">
        <title>Revisited historic fungal species revealed as producer of novel bioactive compounds through whole genome sequencing and comparative genomics.</title>
        <authorList>
            <person name="Vignolle G.A."/>
            <person name="Hochenegger N."/>
            <person name="Mach R.L."/>
            <person name="Mach-Aigner A.R."/>
            <person name="Javad Rahimi M."/>
            <person name="Salim K.A."/>
            <person name="Chan C.M."/>
            <person name="Lim L.B.L."/>
            <person name="Cai F."/>
            <person name="Druzhinina I.S."/>
            <person name="U'Ren J.M."/>
            <person name="Derntl C."/>
        </authorList>
    </citation>
    <scope>NUCLEOTIDE SEQUENCE</scope>
    <source>
        <strain evidence="2">TUCIM 5799</strain>
    </source>
</reference>
<protein>
    <submittedName>
        <fullName evidence="2">Uncharacterized protein</fullName>
    </submittedName>
</protein>
<accession>A0A9P9WEB3</accession>
<name>A0A9P9WEB3_9PEZI</name>
<evidence type="ECO:0000313" key="3">
    <source>
        <dbReference type="Proteomes" id="UP000829685"/>
    </source>
</evidence>
<feature type="region of interest" description="Disordered" evidence="1">
    <location>
        <begin position="67"/>
        <end position="88"/>
    </location>
</feature>
<dbReference type="EMBL" id="JAFIMR010000035">
    <property type="protein sequence ID" value="KAI1859115.1"/>
    <property type="molecule type" value="Genomic_DNA"/>
</dbReference>
<organism evidence="2 3">
    <name type="scientific">Neoarthrinium moseri</name>
    <dbReference type="NCBI Taxonomy" id="1658444"/>
    <lineage>
        <taxon>Eukaryota</taxon>
        <taxon>Fungi</taxon>
        <taxon>Dikarya</taxon>
        <taxon>Ascomycota</taxon>
        <taxon>Pezizomycotina</taxon>
        <taxon>Sordariomycetes</taxon>
        <taxon>Xylariomycetidae</taxon>
        <taxon>Amphisphaeriales</taxon>
        <taxon>Apiosporaceae</taxon>
        <taxon>Neoarthrinium</taxon>
    </lineage>
</organism>
<feature type="compositionally biased region" description="Polar residues" evidence="1">
    <location>
        <begin position="76"/>
        <end position="88"/>
    </location>
</feature>
<dbReference type="AlphaFoldDB" id="A0A9P9WEB3"/>
<comment type="caution">
    <text evidence="2">The sequence shown here is derived from an EMBL/GenBank/DDBJ whole genome shotgun (WGS) entry which is preliminary data.</text>
</comment>
<dbReference type="Proteomes" id="UP000829685">
    <property type="component" value="Unassembled WGS sequence"/>
</dbReference>